<keyword evidence="10" id="KW-1185">Reference proteome</keyword>
<keyword evidence="2" id="KW-0813">Transport</keyword>
<feature type="transmembrane region" description="Helical" evidence="7">
    <location>
        <begin position="50"/>
        <end position="72"/>
    </location>
</feature>
<keyword evidence="6 7" id="KW-0472">Membrane</keyword>
<dbReference type="PANTHER" id="PTHR23517:SF3">
    <property type="entry name" value="INTEGRAL MEMBRANE TRANSPORT PROTEIN"/>
    <property type="match status" value="1"/>
</dbReference>
<feature type="transmembrane region" description="Helical" evidence="7">
    <location>
        <begin position="338"/>
        <end position="357"/>
    </location>
</feature>
<evidence type="ECO:0000313" key="9">
    <source>
        <dbReference type="EMBL" id="MBG0562711.1"/>
    </source>
</evidence>
<evidence type="ECO:0000256" key="4">
    <source>
        <dbReference type="ARBA" id="ARBA00022692"/>
    </source>
</evidence>
<feature type="transmembrane region" description="Helical" evidence="7">
    <location>
        <begin position="144"/>
        <end position="162"/>
    </location>
</feature>
<keyword evidence="5 7" id="KW-1133">Transmembrane helix</keyword>
<proteinExistence type="predicted"/>
<accession>A0A931FZ85</accession>
<comment type="caution">
    <text evidence="9">The sequence shown here is derived from an EMBL/GenBank/DDBJ whole genome shotgun (WGS) entry which is preliminary data.</text>
</comment>
<feature type="transmembrane region" description="Helical" evidence="7">
    <location>
        <begin position="304"/>
        <end position="326"/>
    </location>
</feature>
<dbReference type="Proteomes" id="UP000598146">
    <property type="component" value="Unassembled WGS sequence"/>
</dbReference>
<dbReference type="InterPro" id="IPR036259">
    <property type="entry name" value="MFS_trans_sf"/>
</dbReference>
<evidence type="ECO:0000256" key="6">
    <source>
        <dbReference type="ARBA" id="ARBA00023136"/>
    </source>
</evidence>
<dbReference type="GO" id="GO:0022857">
    <property type="term" value="F:transmembrane transporter activity"/>
    <property type="evidence" value="ECO:0007669"/>
    <property type="project" value="InterPro"/>
</dbReference>
<feature type="transmembrane region" description="Helical" evidence="7">
    <location>
        <begin position="104"/>
        <end position="124"/>
    </location>
</feature>
<evidence type="ECO:0000256" key="1">
    <source>
        <dbReference type="ARBA" id="ARBA00004651"/>
    </source>
</evidence>
<evidence type="ECO:0000256" key="5">
    <source>
        <dbReference type="ARBA" id="ARBA00022989"/>
    </source>
</evidence>
<protein>
    <submittedName>
        <fullName evidence="9">MFS transporter</fullName>
    </submittedName>
</protein>
<dbReference type="Pfam" id="PF07690">
    <property type="entry name" value="MFS_1"/>
    <property type="match status" value="1"/>
</dbReference>
<evidence type="ECO:0000256" key="3">
    <source>
        <dbReference type="ARBA" id="ARBA00022475"/>
    </source>
</evidence>
<dbReference type="PROSITE" id="PS50850">
    <property type="entry name" value="MFS"/>
    <property type="match status" value="1"/>
</dbReference>
<comment type="subcellular location">
    <subcellularLocation>
        <location evidence="1">Cell membrane</location>
        <topology evidence="1">Multi-pass membrane protein</topology>
    </subcellularLocation>
</comment>
<dbReference type="InterPro" id="IPR020846">
    <property type="entry name" value="MFS_dom"/>
</dbReference>
<feature type="transmembrane region" description="Helical" evidence="7">
    <location>
        <begin position="363"/>
        <end position="388"/>
    </location>
</feature>
<dbReference type="PANTHER" id="PTHR23517">
    <property type="entry name" value="RESISTANCE PROTEIN MDTM, PUTATIVE-RELATED-RELATED"/>
    <property type="match status" value="1"/>
</dbReference>
<sequence length="402" mass="40163">MTGTAEGLTLRQLGPSVYLPSGVYSTALGAVAPVVVLSATGLGASLATAALVAAMIGLGQIAGSLPAGVLIARFGEQRTMVAATALAVPALGACMLARNVLMLGAAVGLLGVAGAAWIVARHAYLTEAVHPTLRARAMSTLGGVARIGTFIGPFLGAAAMHLTGLRGAYLVAMAGAGLATALLALLPPVPHDRPAHTLGAPARLWTVIRDNRRTLRTLGLGVLLVGALRASRQAIVPLWGASLGLDPATIGLIYGCSGAVDMLLFYPAGRLMDRHGRRWAAVPAMALLGLAHALLPLATGGPGLAAAAMLMGLGNGLSAGLVLTIGSDVSPAEGRAQFLGAWRLCADIGNGGGPLLIGAVTAALSLAAAALTVASAGLLAATLLYRWLPTPVAHLSGRPPRT</sequence>
<dbReference type="InterPro" id="IPR050171">
    <property type="entry name" value="MFS_Transporters"/>
</dbReference>
<name>A0A931FZ85_9ACTN</name>
<dbReference type="InterPro" id="IPR011701">
    <property type="entry name" value="MFS"/>
</dbReference>
<feature type="transmembrane region" description="Helical" evidence="7">
    <location>
        <begin position="168"/>
        <end position="186"/>
    </location>
</feature>
<feature type="transmembrane region" description="Helical" evidence="7">
    <location>
        <begin position="21"/>
        <end position="44"/>
    </location>
</feature>
<organism evidence="9 10">
    <name type="scientific">Actinoplanes aureus</name>
    <dbReference type="NCBI Taxonomy" id="2792083"/>
    <lineage>
        <taxon>Bacteria</taxon>
        <taxon>Bacillati</taxon>
        <taxon>Actinomycetota</taxon>
        <taxon>Actinomycetes</taxon>
        <taxon>Micromonosporales</taxon>
        <taxon>Micromonosporaceae</taxon>
        <taxon>Actinoplanes</taxon>
    </lineage>
</organism>
<dbReference type="EMBL" id="JADQTO010000006">
    <property type="protein sequence ID" value="MBG0562711.1"/>
    <property type="molecule type" value="Genomic_DNA"/>
</dbReference>
<dbReference type="CDD" id="cd17325">
    <property type="entry name" value="MFS_MdtG_SLC18_like"/>
    <property type="match status" value="1"/>
</dbReference>
<keyword evidence="4 7" id="KW-0812">Transmembrane</keyword>
<dbReference type="AlphaFoldDB" id="A0A931FZ85"/>
<dbReference type="SUPFAM" id="SSF103473">
    <property type="entry name" value="MFS general substrate transporter"/>
    <property type="match status" value="1"/>
</dbReference>
<feature type="transmembrane region" description="Helical" evidence="7">
    <location>
        <begin position="248"/>
        <end position="267"/>
    </location>
</feature>
<feature type="transmembrane region" description="Helical" evidence="7">
    <location>
        <begin position="79"/>
        <end position="98"/>
    </location>
</feature>
<evidence type="ECO:0000313" key="10">
    <source>
        <dbReference type="Proteomes" id="UP000598146"/>
    </source>
</evidence>
<evidence type="ECO:0000256" key="2">
    <source>
        <dbReference type="ARBA" id="ARBA00022448"/>
    </source>
</evidence>
<dbReference type="Gene3D" id="1.20.1250.20">
    <property type="entry name" value="MFS general substrate transporter like domains"/>
    <property type="match status" value="2"/>
</dbReference>
<dbReference type="GO" id="GO:0005886">
    <property type="term" value="C:plasma membrane"/>
    <property type="evidence" value="ECO:0007669"/>
    <property type="project" value="UniProtKB-SubCell"/>
</dbReference>
<dbReference type="RefSeq" id="WP_196414514.1">
    <property type="nucleotide sequence ID" value="NZ_JADQTO010000006.1"/>
</dbReference>
<keyword evidence="3" id="KW-1003">Cell membrane</keyword>
<feature type="transmembrane region" description="Helical" evidence="7">
    <location>
        <begin position="279"/>
        <end position="298"/>
    </location>
</feature>
<feature type="domain" description="Major facilitator superfamily (MFS) profile" evidence="8">
    <location>
        <begin position="1"/>
        <end position="392"/>
    </location>
</feature>
<gene>
    <name evidence="9" type="ORF">I4J89_14740</name>
</gene>
<reference evidence="9" key="1">
    <citation type="submission" date="2020-11" db="EMBL/GenBank/DDBJ databases">
        <title>Isolation and identification of active actinomycetes.</title>
        <authorList>
            <person name="Sun X."/>
        </authorList>
    </citation>
    <scope>NUCLEOTIDE SEQUENCE</scope>
    <source>
        <strain evidence="9">NEAU-A11</strain>
    </source>
</reference>
<evidence type="ECO:0000256" key="7">
    <source>
        <dbReference type="SAM" id="Phobius"/>
    </source>
</evidence>
<evidence type="ECO:0000259" key="8">
    <source>
        <dbReference type="PROSITE" id="PS50850"/>
    </source>
</evidence>